<evidence type="ECO:0000313" key="2">
    <source>
        <dbReference type="EMBL" id="PXY83983.1"/>
    </source>
</evidence>
<dbReference type="EMBL" id="QGLG01000002">
    <property type="protein sequence ID" value="PXY83983.1"/>
    <property type="molecule type" value="Genomic_DNA"/>
</dbReference>
<gene>
    <name evidence="2" type="ORF">DK873_02015</name>
    <name evidence="1" type="ORF">JF74_04000</name>
</gene>
<accession>A0A0F4LEU9</accession>
<comment type="caution">
    <text evidence="1">The sequence shown here is derived from an EMBL/GenBank/DDBJ whole genome shotgun (WGS) entry which is preliminary data.</text>
</comment>
<keyword evidence="4" id="KW-1185">Reference proteome</keyword>
<dbReference type="Proteomes" id="UP000247698">
    <property type="component" value="Unassembled WGS sequence"/>
</dbReference>
<dbReference type="AlphaFoldDB" id="A0A0F4LEU9"/>
<dbReference type="HOGENOM" id="CLU_933145_0_0_9"/>
<dbReference type="Proteomes" id="UP000033531">
    <property type="component" value="Unassembled WGS sequence"/>
</dbReference>
<evidence type="ECO:0000313" key="4">
    <source>
        <dbReference type="Proteomes" id="UP000247698"/>
    </source>
</evidence>
<reference evidence="2 4" key="2">
    <citation type="submission" date="2018-05" db="EMBL/GenBank/DDBJ databases">
        <title>Reference genomes for bee gut microbiota database.</title>
        <authorList>
            <person name="Ellegaard K.M."/>
        </authorList>
    </citation>
    <scope>NUCLEOTIDE SEQUENCE [LARGE SCALE GENOMIC DNA]</scope>
    <source>
        <strain evidence="2 4">ESL0184</strain>
    </source>
</reference>
<dbReference type="PATRIC" id="fig|1218507.3.peg.567"/>
<dbReference type="STRING" id="1218507.JF74_04000"/>
<organism evidence="1 3">
    <name type="scientific">Lactobacillus melliventris</name>
    <dbReference type="NCBI Taxonomy" id="1218507"/>
    <lineage>
        <taxon>Bacteria</taxon>
        <taxon>Bacillati</taxon>
        <taxon>Bacillota</taxon>
        <taxon>Bacilli</taxon>
        <taxon>Lactobacillales</taxon>
        <taxon>Lactobacillaceae</taxon>
        <taxon>Lactobacillus</taxon>
    </lineage>
</organism>
<proteinExistence type="predicted"/>
<name>A0A0F4LEU9_9LACO</name>
<evidence type="ECO:0000313" key="3">
    <source>
        <dbReference type="Proteomes" id="UP000033531"/>
    </source>
</evidence>
<sequence>MKIKIGQYDIPEIKFCDLNKENEIKDEMFLGGRLGIIKLGNQKHRGIIAIDKLHPHTLFDIMLAFSSLDGIDEIINNKKEFKTILQTGIDIQKKIENFKLEKKFKIYPETTKLIYNISSNISNKSAMSLPAFHLHINTFSSYELNKLKIKEINLSEFDKKLEEACVYFKYLFNKRSIGIKKSKKYGLGVGINVITEWKQFCEIDLEKLVFILQEIHFAMLDVANKYYNCFCNYGVSIYKQKKIIILIQPKYGTSIGAAGAMQWKGKVDFSIPQRSSGVFDKETLQRRKRFQDYVLSNF</sequence>
<dbReference type="OrthoDB" id="2296636at2"/>
<reference evidence="1 3" key="1">
    <citation type="submission" date="2015-01" db="EMBL/GenBank/DDBJ databases">
        <title>Comparative genomics of the lactic acid bacteria isolated from the honey bee gut.</title>
        <authorList>
            <person name="Ellegaard K.M."/>
            <person name="Tamarit D."/>
            <person name="Javelind E."/>
            <person name="Olofsson T."/>
            <person name="Andersson S.G."/>
            <person name="Vasquez A."/>
        </authorList>
    </citation>
    <scope>NUCLEOTIDE SEQUENCE [LARGE SCALE GENOMIC DNA]</scope>
    <source>
        <strain evidence="1 3">Hma8</strain>
    </source>
</reference>
<evidence type="ECO:0000313" key="1">
    <source>
        <dbReference type="EMBL" id="KJY57377.1"/>
    </source>
</evidence>
<dbReference type="RefSeq" id="WP_046324370.1">
    <property type="nucleotide sequence ID" value="NZ_JAAEEB010000006.1"/>
</dbReference>
<protein>
    <submittedName>
        <fullName evidence="1">Uncharacterized protein</fullName>
    </submittedName>
</protein>
<dbReference type="EMBL" id="JXLI01000008">
    <property type="protein sequence ID" value="KJY57377.1"/>
    <property type="molecule type" value="Genomic_DNA"/>
</dbReference>